<organism evidence="1 2">
    <name type="scientific">Nitrosospira briensis</name>
    <dbReference type="NCBI Taxonomy" id="35799"/>
    <lineage>
        <taxon>Bacteria</taxon>
        <taxon>Pseudomonadati</taxon>
        <taxon>Pseudomonadota</taxon>
        <taxon>Betaproteobacteria</taxon>
        <taxon>Nitrosomonadales</taxon>
        <taxon>Nitrosomonadaceae</taxon>
        <taxon>Nitrosospira</taxon>
    </lineage>
</organism>
<accession>A0A1I5CS43</accession>
<reference evidence="2" key="1">
    <citation type="submission" date="2016-10" db="EMBL/GenBank/DDBJ databases">
        <authorList>
            <person name="Varghese N."/>
        </authorList>
    </citation>
    <scope>NUCLEOTIDE SEQUENCE [LARGE SCALE GENOMIC DNA]</scope>
    <source>
        <strain evidence="2">Nsp8</strain>
    </source>
</reference>
<dbReference type="EMBL" id="FOVJ01000004">
    <property type="protein sequence ID" value="SFN89763.1"/>
    <property type="molecule type" value="Genomic_DNA"/>
</dbReference>
<dbReference type="AlphaFoldDB" id="A0A1I5CS43"/>
<dbReference type="Proteomes" id="UP000183107">
    <property type="component" value="Unassembled WGS sequence"/>
</dbReference>
<keyword evidence="2" id="KW-1185">Reference proteome</keyword>
<evidence type="ECO:0000313" key="1">
    <source>
        <dbReference type="EMBL" id="SFN89763.1"/>
    </source>
</evidence>
<sequence>MHPHTISGPASDSRKVYPKVQPSETFCCLPRDAFNLAVVALNAAGVTPRVIEWIEFILSTKKVINKEIAFLLC</sequence>
<name>A0A1I5CS43_9PROT</name>
<gene>
    <name evidence="1" type="ORF">SAMN05216386_2117</name>
</gene>
<proteinExistence type="predicted"/>
<evidence type="ECO:0000313" key="2">
    <source>
        <dbReference type="Proteomes" id="UP000183107"/>
    </source>
</evidence>
<protein>
    <submittedName>
        <fullName evidence="1">Uncharacterized protein</fullName>
    </submittedName>
</protein>